<evidence type="ECO:0000313" key="4">
    <source>
        <dbReference type="Proteomes" id="UP000718281"/>
    </source>
</evidence>
<name>A0A935CDU9_9MICO</name>
<organism evidence="3 4">
    <name type="scientific">Candidatus Phosphoribacter hodrii</name>
    <dbReference type="NCBI Taxonomy" id="2953743"/>
    <lineage>
        <taxon>Bacteria</taxon>
        <taxon>Bacillati</taxon>
        <taxon>Actinomycetota</taxon>
        <taxon>Actinomycetes</taxon>
        <taxon>Micrococcales</taxon>
        <taxon>Dermatophilaceae</taxon>
        <taxon>Candidatus Phosphoribacter</taxon>
    </lineage>
</organism>
<comment type="caution">
    <text evidence="3">The sequence shown here is derived from an EMBL/GenBank/DDBJ whole genome shotgun (WGS) entry which is preliminary data.</text>
</comment>
<dbReference type="AlphaFoldDB" id="A0A935CDU9"/>
<accession>A0A935CDU9</accession>
<dbReference type="SUPFAM" id="SSF55811">
    <property type="entry name" value="Nudix"/>
    <property type="match status" value="1"/>
</dbReference>
<dbReference type="InterPro" id="IPR015797">
    <property type="entry name" value="NUDIX_hydrolase-like_dom_sf"/>
</dbReference>
<dbReference type="InterPro" id="IPR000086">
    <property type="entry name" value="NUDIX_hydrolase_dom"/>
</dbReference>
<proteinExistence type="inferred from homology"/>
<dbReference type="EMBL" id="JADIXZ010000004">
    <property type="protein sequence ID" value="MBK6300815.1"/>
    <property type="molecule type" value="Genomic_DNA"/>
</dbReference>
<dbReference type="Proteomes" id="UP000718281">
    <property type="component" value="Unassembled WGS sequence"/>
</dbReference>
<comment type="similarity">
    <text evidence="1">Belongs to the Nudix hydrolase family.</text>
</comment>
<reference evidence="3 4" key="1">
    <citation type="submission" date="2020-10" db="EMBL/GenBank/DDBJ databases">
        <title>Connecting structure to function with the recovery of over 1000 high-quality activated sludge metagenome-assembled genomes encoding full-length rRNA genes using long-read sequencing.</title>
        <authorList>
            <person name="Singleton C.M."/>
            <person name="Petriglieri F."/>
            <person name="Kristensen J.M."/>
            <person name="Kirkegaard R.H."/>
            <person name="Michaelsen T.Y."/>
            <person name="Andersen M.H."/>
            <person name="Karst S.M."/>
            <person name="Dueholm M.S."/>
            <person name="Nielsen P.H."/>
            <person name="Albertsen M."/>
        </authorList>
    </citation>
    <scope>NUCLEOTIDE SEQUENCE [LARGE SCALE GENOMIC DNA]</scope>
    <source>
        <strain evidence="3">AalE_18-Q3-R2-46_BAT3C.188</strain>
    </source>
</reference>
<gene>
    <name evidence="3" type="ORF">IPF40_07105</name>
</gene>
<evidence type="ECO:0000313" key="3">
    <source>
        <dbReference type="EMBL" id="MBK6300815.1"/>
    </source>
</evidence>
<evidence type="ECO:0000259" key="2">
    <source>
        <dbReference type="PROSITE" id="PS51462"/>
    </source>
</evidence>
<evidence type="ECO:0000256" key="1">
    <source>
        <dbReference type="ARBA" id="ARBA00005582"/>
    </source>
</evidence>
<dbReference type="CDD" id="cd03674">
    <property type="entry name" value="NUDIX_Hydrolase"/>
    <property type="match status" value="1"/>
</dbReference>
<protein>
    <submittedName>
        <fullName evidence="3">NUDIX domain-containing protein</fullName>
    </submittedName>
</protein>
<dbReference type="PROSITE" id="PS51462">
    <property type="entry name" value="NUDIX"/>
    <property type="match status" value="1"/>
</dbReference>
<dbReference type="PANTHER" id="PTHR43736:SF1">
    <property type="entry name" value="DIHYDRONEOPTERIN TRIPHOSPHATE DIPHOSPHATASE"/>
    <property type="match status" value="1"/>
</dbReference>
<feature type="domain" description="Nudix hydrolase" evidence="2">
    <location>
        <begin position="52"/>
        <end position="186"/>
    </location>
</feature>
<dbReference type="Pfam" id="PF00293">
    <property type="entry name" value="NUDIX"/>
    <property type="match status" value="1"/>
</dbReference>
<dbReference type="PANTHER" id="PTHR43736">
    <property type="entry name" value="ADP-RIBOSE PYROPHOSPHATASE"/>
    <property type="match status" value="1"/>
</dbReference>
<sequence>MSVATAYRHLHSDAVRLLAGWTPPDARQERLRADYLTHLGAHPDGVAKAGPPAHLTASALVFDSRLERVLLTHHGKARVWLQLGGHLEPEDASLYAAAQREIREESGLAGVHVIPVIAQLDRHTLVGAFGHCREHLDVRFAAVVPAGSEDAVSASAESIDLRWWPLEALPEPTSAEVGALAKACLAVLHAAPSVSPEPSRT</sequence>
<dbReference type="Gene3D" id="3.90.79.10">
    <property type="entry name" value="Nucleoside Triphosphate Pyrophosphohydrolase"/>
    <property type="match status" value="1"/>
</dbReference>